<proteinExistence type="predicted"/>
<dbReference type="Proteomes" id="UP001233172">
    <property type="component" value="Unassembled WGS sequence"/>
</dbReference>
<dbReference type="EMBL" id="JASAOG010000094">
    <property type="protein sequence ID" value="KAK0052510.1"/>
    <property type="molecule type" value="Genomic_DNA"/>
</dbReference>
<name>A0AAD8BDA6_BIOPF</name>
<gene>
    <name evidence="2" type="ORF">Bpfe_018094</name>
</gene>
<evidence type="ECO:0000256" key="1">
    <source>
        <dbReference type="SAM" id="MobiDB-lite"/>
    </source>
</evidence>
<keyword evidence="3" id="KW-1185">Reference proteome</keyword>
<reference evidence="2" key="1">
    <citation type="journal article" date="2023" name="PLoS Negl. Trop. Dis.">
        <title>A genome sequence for Biomphalaria pfeifferi, the major vector snail for the human-infecting parasite Schistosoma mansoni.</title>
        <authorList>
            <person name="Bu L."/>
            <person name="Lu L."/>
            <person name="Laidemitt M.R."/>
            <person name="Zhang S.M."/>
            <person name="Mutuku M."/>
            <person name="Mkoji G."/>
            <person name="Steinauer M."/>
            <person name="Loker E.S."/>
        </authorList>
    </citation>
    <scope>NUCLEOTIDE SEQUENCE</scope>
    <source>
        <strain evidence="2">KasaAsao</strain>
    </source>
</reference>
<reference evidence="2" key="2">
    <citation type="submission" date="2023-04" db="EMBL/GenBank/DDBJ databases">
        <authorList>
            <person name="Bu L."/>
            <person name="Lu L."/>
            <person name="Laidemitt M.R."/>
            <person name="Zhang S.M."/>
            <person name="Mutuku M."/>
            <person name="Mkoji G."/>
            <person name="Steinauer M."/>
            <person name="Loker E.S."/>
        </authorList>
    </citation>
    <scope>NUCLEOTIDE SEQUENCE</scope>
    <source>
        <strain evidence="2">KasaAsao</strain>
        <tissue evidence="2">Whole Snail</tissue>
    </source>
</reference>
<protein>
    <submittedName>
        <fullName evidence="2">Uncharacterized protein</fullName>
    </submittedName>
</protein>
<evidence type="ECO:0000313" key="2">
    <source>
        <dbReference type="EMBL" id="KAK0052510.1"/>
    </source>
</evidence>
<feature type="non-terminal residue" evidence="2">
    <location>
        <position position="1"/>
    </location>
</feature>
<accession>A0AAD8BDA6</accession>
<feature type="region of interest" description="Disordered" evidence="1">
    <location>
        <begin position="31"/>
        <end position="56"/>
    </location>
</feature>
<sequence>DSDWFVGLAVTQEICNINWSRQQKIVLRSHHSSVTGDGYKTREGDGRTMSQRCELD</sequence>
<comment type="caution">
    <text evidence="2">The sequence shown here is derived from an EMBL/GenBank/DDBJ whole genome shotgun (WGS) entry which is preliminary data.</text>
</comment>
<organism evidence="2 3">
    <name type="scientific">Biomphalaria pfeifferi</name>
    <name type="common">Bloodfluke planorb</name>
    <name type="synonym">Freshwater snail</name>
    <dbReference type="NCBI Taxonomy" id="112525"/>
    <lineage>
        <taxon>Eukaryota</taxon>
        <taxon>Metazoa</taxon>
        <taxon>Spiralia</taxon>
        <taxon>Lophotrochozoa</taxon>
        <taxon>Mollusca</taxon>
        <taxon>Gastropoda</taxon>
        <taxon>Heterobranchia</taxon>
        <taxon>Euthyneura</taxon>
        <taxon>Panpulmonata</taxon>
        <taxon>Hygrophila</taxon>
        <taxon>Lymnaeoidea</taxon>
        <taxon>Planorbidae</taxon>
        <taxon>Biomphalaria</taxon>
    </lineage>
</organism>
<evidence type="ECO:0000313" key="3">
    <source>
        <dbReference type="Proteomes" id="UP001233172"/>
    </source>
</evidence>
<dbReference type="AlphaFoldDB" id="A0AAD8BDA6"/>